<dbReference type="InterPro" id="IPR050090">
    <property type="entry name" value="Tyrosine_recombinase_XerCD"/>
</dbReference>
<dbReference type="PROSITE" id="PS51898">
    <property type="entry name" value="TYR_RECOMBINASE"/>
    <property type="match status" value="1"/>
</dbReference>
<dbReference type="InterPro" id="IPR013762">
    <property type="entry name" value="Integrase-like_cat_sf"/>
</dbReference>
<dbReference type="RefSeq" id="WP_311951052.1">
    <property type="nucleotide sequence ID" value="NZ_JAVLVU010000001.1"/>
</dbReference>
<dbReference type="Proteomes" id="UP001258315">
    <property type="component" value="Unassembled WGS sequence"/>
</dbReference>
<keyword evidence="4" id="KW-1185">Reference proteome</keyword>
<evidence type="ECO:0000313" key="4">
    <source>
        <dbReference type="Proteomes" id="UP001258315"/>
    </source>
</evidence>
<sequence length="298" mass="34610">MSSELPADCTAILFKQALNKKLHSDLSKKHKNSLTRLYNRFMEFLGDEGRAQPLTSLTTPIIEKFLEQFSSSATHYMNKRRDLGVLFNSASRIIDVNLLTVKKTEPQRIKAKLHQAYEKEQLQPVLDFIKAFHKNLYRCCLLTYGCLLRPHEEVRLLTRKHFKADFTEVHLGGRENKGGRVRMVYVPDYVRAEMECSLSLLRRDDNIFSGKSIPYNESYFSRQWSRAKKELISHGLIYPNQTLYSFRHSAAINVFRRSKDVYLLQKMLGHSSVVVTLKYLRSLGEFNSDELRDAAPIL</sequence>
<dbReference type="InterPro" id="IPR002104">
    <property type="entry name" value="Integrase_catalytic"/>
</dbReference>
<accession>A0ABU3GYL0</accession>
<evidence type="ECO:0000256" key="1">
    <source>
        <dbReference type="ARBA" id="ARBA00023172"/>
    </source>
</evidence>
<dbReference type="SUPFAM" id="SSF56349">
    <property type="entry name" value="DNA breaking-rejoining enzymes"/>
    <property type="match status" value="1"/>
</dbReference>
<comment type="caution">
    <text evidence="3">The sequence shown here is derived from an EMBL/GenBank/DDBJ whole genome shotgun (WGS) entry which is preliminary data.</text>
</comment>
<reference evidence="4" key="1">
    <citation type="submission" date="2023-07" db="EMBL/GenBank/DDBJ databases">
        <title>Functional and genomic diversity of the sorghum phyllosphere microbiome.</title>
        <authorList>
            <person name="Shade A."/>
        </authorList>
    </citation>
    <scope>NUCLEOTIDE SEQUENCE [LARGE SCALE GENOMIC DNA]</scope>
    <source>
        <strain evidence="4">SORGH_AS_0422</strain>
    </source>
</reference>
<keyword evidence="1" id="KW-0233">DNA recombination</keyword>
<organism evidence="3 4">
    <name type="scientific">Mucilaginibacter terrae</name>
    <dbReference type="NCBI Taxonomy" id="1955052"/>
    <lineage>
        <taxon>Bacteria</taxon>
        <taxon>Pseudomonadati</taxon>
        <taxon>Bacteroidota</taxon>
        <taxon>Sphingobacteriia</taxon>
        <taxon>Sphingobacteriales</taxon>
        <taxon>Sphingobacteriaceae</taxon>
        <taxon>Mucilaginibacter</taxon>
    </lineage>
</organism>
<dbReference type="PANTHER" id="PTHR30349">
    <property type="entry name" value="PHAGE INTEGRASE-RELATED"/>
    <property type="match status" value="1"/>
</dbReference>
<feature type="domain" description="Tyr recombinase" evidence="2">
    <location>
        <begin position="112"/>
        <end position="296"/>
    </location>
</feature>
<dbReference type="Gene3D" id="1.10.443.10">
    <property type="entry name" value="Intergrase catalytic core"/>
    <property type="match status" value="1"/>
</dbReference>
<gene>
    <name evidence="3" type="ORF">QE417_002832</name>
</gene>
<dbReference type="PANTHER" id="PTHR30349:SF64">
    <property type="entry name" value="PROPHAGE INTEGRASE INTD-RELATED"/>
    <property type="match status" value="1"/>
</dbReference>
<dbReference type="Pfam" id="PF00589">
    <property type="entry name" value="Phage_integrase"/>
    <property type="match status" value="1"/>
</dbReference>
<dbReference type="EMBL" id="JAVLVU010000001">
    <property type="protein sequence ID" value="MDT3403760.1"/>
    <property type="molecule type" value="Genomic_DNA"/>
</dbReference>
<protein>
    <submittedName>
        <fullName evidence="3">Integrase</fullName>
    </submittedName>
</protein>
<proteinExistence type="predicted"/>
<evidence type="ECO:0000313" key="3">
    <source>
        <dbReference type="EMBL" id="MDT3403760.1"/>
    </source>
</evidence>
<dbReference type="InterPro" id="IPR011010">
    <property type="entry name" value="DNA_brk_join_enz"/>
</dbReference>
<name>A0ABU3GYL0_9SPHI</name>
<evidence type="ECO:0000259" key="2">
    <source>
        <dbReference type="PROSITE" id="PS51898"/>
    </source>
</evidence>